<gene>
    <name evidence="1" type="ORF">Asulf_00370</name>
</gene>
<keyword evidence="2" id="KW-1185">Reference proteome</keyword>
<dbReference type="RefSeq" id="WP_015589998.1">
    <property type="nucleotide sequence ID" value="NC_021169.1"/>
</dbReference>
<dbReference type="EMBL" id="CP005290">
    <property type="protein sequence ID" value="AGK60399.1"/>
    <property type="molecule type" value="Genomic_DNA"/>
</dbReference>
<dbReference type="AlphaFoldDB" id="N0B9Y0"/>
<dbReference type="STRING" id="387631.Asulf_00370"/>
<dbReference type="eggNOG" id="arCOG11119">
    <property type="taxonomic scope" value="Archaea"/>
</dbReference>
<sequence length="156" mass="18394">MKVIRILSQDEFEIDGDLKEGDVVRVGDCYAIVIKIYHEESELLRYLHNEGEIRSYLPDINLGRRIARCLSIKKDFVPEIGADAEIVDDSELKKAHLVDGEFSMPYLVQMMRKCRDRMWIVRDYLERLMRAIPEERDVIEIIKSEVEYSMLRDVEV</sequence>
<name>N0B9Y0_9EURY</name>
<dbReference type="HOGENOM" id="CLU_1648243_0_0_2"/>
<reference evidence="1 2" key="1">
    <citation type="journal article" date="2013" name="Genome Announc.">
        <title>Complete Genome Sequence of the Thermophilic and Facultatively Chemolithoautotrophic Sulfate Reducer Archaeoglobus sulfaticallidus Strain PM70-1T.</title>
        <authorList>
            <person name="Stokke R."/>
            <person name="Hocking W.P."/>
            <person name="Steinsbu B.O."/>
            <person name="Steen I.H."/>
        </authorList>
    </citation>
    <scope>NUCLEOTIDE SEQUENCE [LARGE SCALE GENOMIC DNA]</scope>
    <source>
        <strain evidence="1">PM70-1</strain>
    </source>
</reference>
<evidence type="ECO:0000313" key="2">
    <source>
        <dbReference type="Proteomes" id="UP000013307"/>
    </source>
</evidence>
<dbReference type="Proteomes" id="UP000013307">
    <property type="component" value="Chromosome"/>
</dbReference>
<dbReference type="KEGG" id="ast:Asulf_00370"/>
<evidence type="ECO:0000313" key="1">
    <source>
        <dbReference type="EMBL" id="AGK60399.1"/>
    </source>
</evidence>
<proteinExistence type="predicted"/>
<accession>N0B9Y0</accession>
<organism evidence="1 2">
    <name type="scientific">Archaeoglobus sulfaticallidus PM70-1</name>
    <dbReference type="NCBI Taxonomy" id="387631"/>
    <lineage>
        <taxon>Archaea</taxon>
        <taxon>Methanobacteriati</taxon>
        <taxon>Methanobacteriota</taxon>
        <taxon>Archaeoglobi</taxon>
        <taxon>Archaeoglobales</taxon>
        <taxon>Archaeoglobaceae</taxon>
        <taxon>Archaeoglobus</taxon>
    </lineage>
</organism>
<dbReference type="GeneID" id="15392016"/>
<protein>
    <submittedName>
        <fullName evidence="1">Uncharacterized protein</fullName>
    </submittedName>
</protein>